<dbReference type="PROSITE" id="PS50835">
    <property type="entry name" value="IG_LIKE"/>
    <property type="match status" value="8"/>
</dbReference>
<proteinExistence type="inferred from homology"/>
<evidence type="ECO:0000256" key="17">
    <source>
        <dbReference type="ARBA" id="ARBA00023180"/>
    </source>
</evidence>
<evidence type="ECO:0000256" key="1">
    <source>
        <dbReference type="ARBA" id="ARBA00004167"/>
    </source>
</evidence>
<dbReference type="Gene3D" id="1.10.510.10">
    <property type="entry name" value="Transferase(Phosphotransferase) domain 1"/>
    <property type="match status" value="1"/>
</dbReference>
<dbReference type="SUPFAM" id="SSF49265">
    <property type="entry name" value="Fibronectin type III"/>
    <property type="match status" value="1"/>
</dbReference>
<dbReference type="PRINTS" id="PR00109">
    <property type="entry name" value="TYRKINASE"/>
</dbReference>
<feature type="domain" description="Ig-like" evidence="23">
    <location>
        <begin position="435"/>
        <end position="533"/>
    </location>
</feature>
<dbReference type="CDD" id="cd00192">
    <property type="entry name" value="PTKc"/>
    <property type="match status" value="1"/>
</dbReference>
<keyword evidence="7" id="KW-0677">Repeat</keyword>
<dbReference type="SMART" id="SM00409">
    <property type="entry name" value="IG"/>
    <property type="match status" value="8"/>
</dbReference>
<dbReference type="GO" id="GO:0005524">
    <property type="term" value="F:ATP binding"/>
    <property type="evidence" value="ECO:0007669"/>
    <property type="project" value="UniProtKB-UniRule"/>
</dbReference>
<evidence type="ECO:0000256" key="13">
    <source>
        <dbReference type="ARBA" id="ARBA00023136"/>
    </source>
</evidence>
<evidence type="ECO:0000256" key="10">
    <source>
        <dbReference type="ARBA" id="ARBA00022840"/>
    </source>
</evidence>
<dbReference type="InterPro" id="IPR008266">
    <property type="entry name" value="Tyr_kinase_AS"/>
</dbReference>
<evidence type="ECO:0000256" key="7">
    <source>
        <dbReference type="ARBA" id="ARBA00022737"/>
    </source>
</evidence>
<feature type="domain" description="Ig-like" evidence="23">
    <location>
        <begin position="160"/>
        <end position="253"/>
    </location>
</feature>
<dbReference type="EMBL" id="CALNXJ010000079">
    <property type="protein sequence ID" value="CAH3161320.1"/>
    <property type="molecule type" value="Genomic_DNA"/>
</dbReference>
<dbReference type="InterPro" id="IPR013098">
    <property type="entry name" value="Ig_I-set"/>
</dbReference>
<dbReference type="InterPro" id="IPR013783">
    <property type="entry name" value="Ig-like_fold"/>
</dbReference>
<evidence type="ECO:0000256" key="8">
    <source>
        <dbReference type="ARBA" id="ARBA00022741"/>
    </source>
</evidence>
<dbReference type="InterPro" id="IPR003598">
    <property type="entry name" value="Ig_sub2"/>
</dbReference>
<gene>
    <name evidence="25" type="ORF">PMEA_00032796</name>
</gene>
<evidence type="ECO:0000256" key="2">
    <source>
        <dbReference type="ARBA" id="ARBA00006692"/>
    </source>
</evidence>
<dbReference type="GO" id="GO:0043025">
    <property type="term" value="C:neuronal cell body"/>
    <property type="evidence" value="ECO:0007669"/>
    <property type="project" value="TreeGrafter"/>
</dbReference>
<dbReference type="InterPro" id="IPR003599">
    <property type="entry name" value="Ig_sub"/>
</dbReference>
<dbReference type="Gene3D" id="3.30.200.20">
    <property type="entry name" value="Phosphorylase Kinase, domain 1"/>
    <property type="match status" value="1"/>
</dbReference>
<name>A0AAU9XZM2_9CNID</name>
<dbReference type="PANTHER" id="PTHR45080">
    <property type="entry name" value="CONTACTIN 5"/>
    <property type="match status" value="1"/>
</dbReference>
<dbReference type="PANTHER" id="PTHR45080:SF8">
    <property type="entry name" value="IG-LIKE DOMAIN-CONTAINING PROTEIN"/>
    <property type="match status" value="1"/>
</dbReference>
<dbReference type="Pfam" id="PF07714">
    <property type="entry name" value="PK_Tyr_Ser-Thr"/>
    <property type="match status" value="1"/>
</dbReference>
<comment type="subcellular location">
    <subcellularLocation>
        <location evidence="1">Membrane</location>
        <topology evidence="1">Single-pass membrane protein</topology>
    </subcellularLocation>
</comment>
<evidence type="ECO:0000256" key="6">
    <source>
        <dbReference type="ARBA" id="ARBA00022729"/>
    </source>
</evidence>
<keyword evidence="11" id="KW-0130">Cell adhesion</keyword>
<dbReference type="PROSITE" id="PS00109">
    <property type="entry name" value="PROTEIN_KINASE_TYR"/>
    <property type="match status" value="1"/>
</dbReference>
<keyword evidence="13 21" id="KW-0472">Membrane</keyword>
<evidence type="ECO:0000256" key="21">
    <source>
        <dbReference type="SAM" id="Phobius"/>
    </source>
</evidence>
<dbReference type="CDD" id="cd00096">
    <property type="entry name" value="Ig"/>
    <property type="match status" value="2"/>
</dbReference>
<evidence type="ECO:0000256" key="9">
    <source>
        <dbReference type="ARBA" id="ARBA00022777"/>
    </source>
</evidence>
<feature type="region of interest" description="Disordered" evidence="20">
    <location>
        <begin position="899"/>
        <end position="921"/>
    </location>
</feature>
<feature type="domain" description="Ig-like" evidence="23">
    <location>
        <begin position="538"/>
        <end position="627"/>
    </location>
</feature>
<dbReference type="PROSITE" id="PS50011">
    <property type="entry name" value="PROTEIN_KINASE_DOM"/>
    <property type="match status" value="1"/>
</dbReference>
<dbReference type="SUPFAM" id="SSF48726">
    <property type="entry name" value="Immunoglobulin"/>
    <property type="match status" value="9"/>
</dbReference>
<evidence type="ECO:0000313" key="25">
    <source>
        <dbReference type="EMBL" id="CAH3161320.1"/>
    </source>
</evidence>
<dbReference type="CDD" id="cd00063">
    <property type="entry name" value="FN3"/>
    <property type="match status" value="2"/>
</dbReference>
<feature type="domain" description="Fibronectin type-III" evidence="24">
    <location>
        <begin position="816"/>
        <end position="914"/>
    </location>
</feature>
<evidence type="ECO:0000256" key="19">
    <source>
        <dbReference type="PROSITE-ProRule" id="PRU10141"/>
    </source>
</evidence>
<dbReference type="GO" id="GO:0050808">
    <property type="term" value="P:synapse organization"/>
    <property type="evidence" value="ECO:0007669"/>
    <property type="project" value="TreeGrafter"/>
</dbReference>
<dbReference type="SMART" id="SM00408">
    <property type="entry name" value="IGc2"/>
    <property type="match status" value="8"/>
</dbReference>
<feature type="domain" description="Ig-like" evidence="23">
    <location>
        <begin position="715"/>
        <end position="809"/>
    </location>
</feature>
<keyword evidence="4" id="KW-0808">Transferase</keyword>
<feature type="domain" description="Protein kinase" evidence="22">
    <location>
        <begin position="1139"/>
        <end position="1424"/>
    </location>
</feature>
<evidence type="ECO:0000259" key="24">
    <source>
        <dbReference type="PROSITE" id="PS50853"/>
    </source>
</evidence>
<feature type="domain" description="Ig-like" evidence="23">
    <location>
        <begin position="342"/>
        <end position="430"/>
    </location>
</feature>
<dbReference type="SUPFAM" id="SSF56112">
    <property type="entry name" value="Protein kinase-like (PK-like)"/>
    <property type="match status" value="1"/>
</dbReference>
<sequence length="1442" mass="159679">MFGLLLNHQEDQPLFSIHSIRYQVSGNATLRISNVQTKDNGDFDCQVVFTSGVPPVIQDTAKLVVVVSPTITLKTTTAITLDEGATRTLFCVASGNPKPTYRWYKDSVKIPEDPNNSNYTITSASRNDAGTYGCEAVINVPTLGQYSDSYTVQVTVRFRPAHKTNSLSSNQTALEGRTATFFCLTEAFPTATTYKWFKDGTEISNSQDFEILKIIDTESRLRIKNAKKGSAGQYSCDGTNAVGTGNRKSAFLLVNYAPQQVTVNPNPAVVELGQSLTLTCQADGFPKPSYSWNFNGRAIGDSQNTLQLASAQVLNAGNYTCVATNTFGSAQETRLVNVRYKSTVTTFTTGNPDNNAVEGTSVTLTCTANGYPAPTYTIQRTTPSGTTPLAGTSGGTYTIPNVQLTEEDNSYSCVPKNALGDGPPKSLTVKVIVPPSFQSNLPNKQTKTENETVNYACIVQAKPYAQIVWKLDEKNLTGTPYNITTEVPPVQNSKLLRTPSYLTIDKVTWQQNGTFSCVAFNSAGQRRQTTDLEVHYRPVVQSIADHPKNLTLSEGQKATFSCKTIGNPPTLSQKWQFNGVDIPGESCSGCLTTTFTKASVTQADAGWYSCTGTNSLGEGPPARAQLLIKHPPTITFYQSAFTVNETNDVTMTCRAKGVPQPTITWRKIEDELNCLGEHCIIRNISGKNDGTYRCVARNELGEDWKEITLNVQIRPIISTSTPTSTQIPGAVSEQVDLTCIVSGKPSPSLSWKRKLNGQDLSSLNDEKVKSIIKERDTSVLKVTVSAIGEHFYCVAVNLLGSDNQQYTIRERGIPDKPINVDVTSFRDQNSKTVSVIVSWTPGYSGGYDQEFTIHYRVKQSNRDFVEQFVGHPDNNMHTIHGLYPETVYEFSVQASNKVGLSQPSEPKEYKTPESQIPPDRGTVKALRASDDASVILVEWTIADDKVTTATVEIQQRGEGSWELVDGASKLKRSVSQFKVSDLKADSSYRFRVDMRRPGESAPAYVYSNTVPAGPIPGAGSDGEPLKGWMIAVIVLLAGLILLAILVLAFYFFKLRKNEHRGTAGKESMYKESIKQRGVKMELEIDEPREMHYMELDDRTRSSFMTDATRQNSPHSTEQYSEYASLDPSSRSWEIPRERVTIEKIVGKGAFGEVAKATVIGLHGGSEKTVVAVKMLKDEATDSEKKDLLSELELMKQLKPHPYVVSLLGCVTKSGPLLVLIEYAPFGNLLGYLRRSRGLNDTYYKDPDIKPQTNLMSEQLIKFAWQIADGMSYLSSKSIIHRDLAARNVLMGEKETCKLTGLGMARDVQQERIYERKTKGPLPVKWTAIEALLYGKYTTKSDVWSYGVLLYEIFTIGGTPYPKVDGTKIIKSLQEGYRMPKPQHVDDDLIAIMTKCWEDDPEKRPTFQSLKNELKEMENQRKRLLNLETYDNRLYENVKDLEA</sequence>
<dbReference type="InterPro" id="IPR009138">
    <property type="entry name" value="Neural_cell_adh"/>
</dbReference>
<dbReference type="PROSITE" id="PS50853">
    <property type="entry name" value="FN3"/>
    <property type="match status" value="1"/>
</dbReference>
<dbReference type="GO" id="GO:0007156">
    <property type="term" value="P:homophilic cell adhesion via plasma membrane adhesion molecules"/>
    <property type="evidence" value="ECO:0007669"/>
    <property type="project" value="TreeGrafter"/>
</dbReference>
<keyword evidence="6" id="KW-0732">Signal</keyword>
<dbReference type="InterPro" id="IPR050958">
    <property type="entry name" value="Cell_Adh-Cytoskel_Orgn"/>
</dbReference>
<dbReference type="GO" id="GO:0005886">
    <property type="term" value="C:plasma membrane"/>
    <property type="evidence" value="ECO:0007669"/>
    <property type="project" value="UniProtKB-ARBA"/>
</dbReference>
<feature type="binding site" evidence="19">
    <location>
        <position position="1173"/>
    </location>
    <ligand>
        <name>ATP</name>
        <dbReference type="ChEBI" id="CHEBI:30616"/>
    </ligand>
</feature>
<dbReference type="InterPro" id="IPR007110">
    <property type="entry name" value="Ig-like_dom"/>
</dbReference>
<keyword evidence="12 21" id="KW-1133">Transmembrane helix</keyword>
<dbReference type="InterPro" id="IPR011009">
    <property type="entry name" value="Kinase-like_dom_sf"/>
</dbReference>
<comment type="caution">
    <text evidence="25">The sequence shown here is derived from an EMBL/GenBank/DDBJ whole genome shotgun (WGS) entry which is preliminary data.</text>
</comment>
<dbReference type="Pfam" id="PF00041">
    <property type="entry name" value="fn3"/>
    <property type="match status" value="1"/>
</dbReference>
<organism evidence="25 26">
    <name type="scientific">Pocillopora meandrina</name>
    <dbReference type="NCBI Taxonomy" id="46732"/>
    <lineage>
        <taxon>Eukaryota</taxon>
        <taxon>Metazoa</taxon>
        <taxon>Cnidaria</taxon>
        <taxon>Anthozoa</taxon>
        <taxon>Hexacorallia</taxon>
        <taxon>Scleractinia</taxon>
        <taxon>Astrocoeniina</taxon>
        <taxon>Pocilloporidae</taxon>
        <taxon>Pocillopora</taxon>
    </lineage>
</organism>
<evidence type="ECO:0000256" key="20">
    <source>
        <dbReference type="SAM" id="MobiDB-lite"/>
    </source>
</evidence>
<dbReference type="InterPro" id="IPR003961">
    <property type="entry name" value="FN3_dom"/>
</dbReference>
<evidence type="ECO:0000256" key="18">
    <source>
        <dbReference type="ARBA" id="ARBA00023319"/>
    </source>
</evidence>
<feature type="domain" description="Ig-like" evidence="23">
    <location>
        <begin position="69"/>
        <end position="155"/>
    </location>
</feature>
<dbReference type="InterPro" id="IPR036116">
    <property type="entry name" value="FN3_sf"/>
</dbReference>
<evidence type="ECO:0000259" key="22">
    <source>
        <dbReference type="PROSITE" id="PS50011"/>
    </source>
</evidence>
<keyword evidence="14" id="KW-0829">Tyrosine-protein kinase</keyword>
<evidence type="ECO:0000256" key="12">
    <source>
        <dbReference type="ARBA" id="ARBA00022989"/>
    </source>
</evidence>
<evidence type="ECO:0000256" key="14">
    <source>
        <dbReference type="ARBA" id="ARBA00023137"/>
    </source>
</evidence>
<dbReference type="InterPro" id="IPR020635">
    <property type="entry name" value="Tyr_kinase_cat_dom"/>
</dbReference>
<keyword evidence="8 19" id="KW-0547">Nucleotide-binding</keyword>
<dbReference type="Proteomes" id="UP001159428">
    <property type="component" value="Unassembled WGS sequence"/>
</dbReference>
<reference evidence="25 26" key="1">
    <citation type="submission" date="2022-05" db="EMBL/GenBank/DDBJ databases">
        <authorList>
            <consortium name="Genoscope - CEA"/>
            <person name="William W."/>
        </authorList>
    </citation>
    <scope>NUCLEOTIDE SEQUENCE [LARGE SCALE GENOMIC DNA]</scope>
</reference>
<comment type="similarity">
    <text evidence="2">Belongs to the protein kinase superfamily. CAMK Ser/Thr protein kinase family.</text>
</comment>
<accession>A0AAU9XZM2</accession>
<evidence type="ECO:0000259" key="23">
    <source>
        <dbReference type="PROSITE" id="PS50835"/>
    </source>
</evidence>
<feature type="domain" description="Ig-like" evidence="23">
    <location>
        <begin position="258"/>
        <end position="337"/>
    </location>
</feature>
<evidence type="ECO:0000256" key="15">
    <source>
        <dbReference type="ARBA" id="ARBA00023157"/>
    </source>
</evidence>
<dbReference type="GO" id="GO:0008046">
    <property type="term" value="F:axon guidance receptor activity"/>
    <property type="evidence" value="ECO:0007669"/>
    <property type="project" value="TreeGrafter"/>
</dbReference>
<dbReference type="InterPro" id="IPR036179">
    <property type="entry name" value="Ig-like_dom_sf"/>
</dbReference>
<dbReference type="InterPro" id="IPR000719">
    <property type="entry name" value="Prot_kinase_dom"/>
</dbReference>
<keyword evidence="15" id="KW-1015">Disulfide bond</keyword>
<keyword evidence="5 21" id="KW-0812">Transmembrane</keyword>
<evidence type="ECO:0000256" key="3">
    <source>
        <dbReference type="ARBA" id="ARBA00011902"/>
    </source>
</evidence>
<dbReference type="SMART" id="SM00219">
    <property type="entry name" value="TyrKc"/>
    <property type="match status" value="1"/>
</dbReference>
<dbReference type="PROSITE" id="PS00107">
    <property type="entry name" value="PROTEIN_KINASE_ATP"/>
    <property type="match status" value="1"/>
</dbReference>
<evidence type="ECO:0000256" key="5">
    <source>
        <dbReference type="ARBA" id="ARBA00022692"/>
    </source>
</evidence>
<keyword evidence="17" id="KW-0325">Glycoprotein</keyword>
<evidence type="ECO:0000256" key="16">
    <source>
        <dbReference type="ARBA" id="ARBA00023170"/>
    </source>
</evidence>
<dbReference type="GO" id="GO:0030424">
    <property type="term" value="C:axon"/>
    <property type="evidence" value="ECO:0007669"/>
    <property type="project" value="TreeGrafter"/>
</dbReference>
<keyword evidence="16" id="KW-0675">Receptor</keyword>
<dbReference type="Pfam" id="PF13927">
    <property type="entry name" value="Ig_3"/>
    <property type="match status" value="6"/>
</dbReference>
<dbReference type="GO" id="GO:0004714">
    <property type="term" value="F:transmembrane receptor protein tyrosine kinase activity"/>
    <property type="evidence" value="ECO:0007669"/>
    <property type="project" value="UniProtKB-EC"/>
</dbReference>
<keyword evidence="26" id="KW-1185">Reference proteome</keyword>
<feature type="domain" description="Ig-like" evidence="23">
    <location>
        <begin position="632"/>
        <end position="708"/>
    </location>
</feature>
<feature type="transmembrane region" description="Helical" evidence="21">
    <location>
        <begin position="1028"/>
        <end position="1052"/>
    </location>
</feature>
<keyword evidence="18" id="KW-0393">Immunoglobulin domain</keyword>
<dbReference type="FunFam" id="1.10.510.10:FF:000554">
    <property type="entry name" value="Predicted protein"/>
    <property type="match status" value="1"/>
</dbReference>
<keyword evidence="9" id="KW-0418">Kinase</keyword>
<evidence type="ECO:0000256" key="4">
    <source>
        <dbReference type="ARBA" id="ARBA00022679"/>
    </source>
</evidence>
<dbReference type="Pfam" id="PF07679">
    <property type="entry name" value="I-set"/>
    <property type="match status" value="2"/>
</dbReference>
<dbReference type="SMART" id="SM00060">
    <property type="entry name" value="FN3"/>
    <property type="match status" value="2"/>
</dbReference>
<dbReference type="Gene3D" id="2.60.40.10">
    <property type="entry name" value="Immunoglobulins"/>
    <property type="match status" value="11"/>
</dbReference>
<protein>
    <recommendedName>
        <fullName evidence="3">receptor protein-tyrosine kinase</fullName>
        <ecNumber evidence="3">2.7.10.1</ecNumber>
    </recommendedName>
</protein>
<keyword evidence="10 19" id="KW-0067">ATP-binding</keyword>
<evidence type="ECO:0000256" key="11">
    <source>
        <dbReference type="ARBA" id="ARBA00022889"/>
    </source>
</evidence>
<dbReference type="InterPro" id="IPR017441">
    <property type="entry name" value="Protein_kinase_ATP_BS"/>
</dbReference>
<dbReference type="PRINTS" id="PR01838">
    <property type="entry name" value="NCAMFAMILY"/>
</dbReference>
<evidence type="ECO:0000313" key="26">
    <source>
        <dbReference type="Proteomes" id="UP001159428"/>
    </source>
</evidence>
<dbReference type="InterPro" id="IPR001245">
    <property type="entry name" value="Ser-Thr/Tyr_kinase_cat_dom"/>
</dbReference>
<dbReference type="EC" id="2.7.10.1" evidence="3"/>